<keyword evidence="1" id="KW-1133">Transmembrane helix</keyword>
<dbReference type="RefSeq" id="WP_091737292.1">
    <property type="nucleotide sequence ID" value="NZ_FNNQ01000004.1"/>
</dbReference>
<keyword evidence="3" id="KW-1185">Reference proteome</keyword>
<protein>
    <recommendedName>
        <fullName evidence="4">DUF2627 domain-containing protein</fullName>
    </recommendedName>
</protein>
<name>A0A1H2UG93_9BACL</name>
<evidence type="ECO:0000313" key="2">
    <source>
        <dbReference type="EMBL" id="SDW54579.1"/>
    </source>
</evidence>
<feature type="transmembrane region" description="Helical" evidence="1">
    <location>
        <begin position="38"/>
        <end position="64"/>
    </location>
</feature>
<keyword evidence="1" id="KW-0812">Transmembrane</keyword>
<dbReference type="STRING" id="1048340.SAMN05444487_10482"/>
<dbReference type="AlphaFoldDB" id="A0A1H2UG93"/>
<dbReference type="Pfam" id="PF11118">
    <property type="entry name" value="DUF2627"/>
    <property type="match status" value="1"/>
</dbReference>
<gene>
    <name evidence="2" type="ORF">SAMN05444487_10482</name>
</gene>
<keyword evidence="1" id="KW-0472">Membrane</keyword>
<dbReference type="EMBL" id="FNNQ01000004">
    <property type="protein sequence ID" value="SDW54579.1"/>
    <property type="molecule type" value="Genomic_DNA"/>
</dbReference>
<evidence type="ECO:0008006" key="4">
    <source>
        <dbReference type="Google" id="ProtNLM"/>
    </source>
</evidence>
<accession>A0A1H2UG93</accession>
<sequence length="95" mass="10823">MIYQRLLAILLICIPGAAGVYGWNLMKDVIFNNLAGNGFSWLAFLGGLLLFLGGLTFIGGFLFYRDLKKDYVQPMLRPRRKKEPMKSEQHAAERE</sequence>
<reference evidence="2 3" key="1">
    <citation type="submission" date="2016-10" db="EMBL/GenBank/DDBJ databases">
        <authorList>
            <person name="de Groot N.N."/>
        </authorList>
    </citation>
    <scope>NUCLEOTIDE SEQUENCE [LARGE SCALE GENOMIC DNA]</scope>
    <source>
        <strain evidence="2 3">DSM 45610</strain>
    </source>
</reference>
<organism evidence="2 3">
    <name type="scientific">Marininema mesophilum</name>
    <dbReference type="NCBI Taxonomy" id="1048340"/>
    <lineage>
        <taxon>Bacteria</taxon>
        <taxon>Bacillati</taxon>
        <taxon>Bacillota</taxon>
        <taxon>Bacilli</taxon>
        <taxon>Bacillales</taxon>
        <taxon>Thermoactinomycetaceae</taxon>
        <taxon>Marininema</taxon>
    </lineage>
</organism>
<dbReference type="Proteomes" id="UP000198534">
    <property type="component" value="Unassembled WGS sequence"/>
</dbReference>
<proteinExistence type="predicted"/>
<evidence type="ECO:0000256" key="1">
    <source>
        <dbReference type="SAM" id="Phobius"/>
    </source>
</evidence>
<evidence type="ECO:0000313" key="3">
    <source>
        <dbReference type="Proteomes" id="UP000198534"/>
    </source>
</evidence>
<dbReference type="OrthoDB" id="2989757at2"/>
<dbReference type="InterPro" id="IPR020138">
    <property type="entry name" value="Uncharacterised_YqzF"/>
</dbReference>